<reference evidence="2 3" key="1">
    <citation type="submission" date="2022-08" db="EMBL/GenBank/DDBJ databases">
        <title>Reclassification of Massilia species as members of the genera Telluria, Duganella, Pseudoduganella, Mokoshia gen. nov. and Zemynaea gen. nov. using orthogonal and non-orthogonal genome-based approaches.</title>
        <authorList>
            <person name="Bowman J.P."/>
        </authorList>
    </citation>
    <scope>NUCLEOTIDE SEQUENCE [LARGE SCALE GENOMIC DNA]</scope>
    <source>
        <strain evidence="2 3">JCM 31661</strain>
    </source>
</reference>
<protein>
    <submittedName>
        <fullName evidence="2">Uncharacterized protein</fullName>
    </submittedName>
</protein>
<comment type="caution">
    <text evidence="2">The sequence shown here is derived from an EMBL/GenBank/DDBJ whole genome shotgun (WGS) entry which is preliminary data.</text>
</comment>
<proteinExistence type="predicted"/>
<dbReference type="Proteomes" id="UP001206572">
    <property type="component" value="Unassembled WGS sequence"/>
</dbReference>
<dbReference type="EMBL" id="JANUHA010000022">
    <property type="protein sequence ID" value="MCS0599082.1"/>
    <property type="molecule type" value="Genomic_DNA"/>
</dbReference>
<evidence type="ECO:0000256" key="1">
    <source>
        <dbReference type="SAM" id="MobiDB-lite"/>
    </source>
</evidence>
<sequence>MPASCKLIFRISFGHAFFADGVLRDLRIVPVPACFDKLRRAGLVLRPQEDGIAVYGDEKAVERLRFHIAAAGRSLGMAFQVFFTDPHFFEYTAPAWPSGKLLYLDTADSVTDETGRKIVHATPFVEASAFLERDHARLACILGERVLAPTPAMVLRVDLSSGLLDVIDSRQRHFHVRFDAAGNRWNDGRPGAGDAQAGSSEPATDVGIERFAGVNIADRRRAHLFVPKGAVQMREVSPPRFRRRLPLPVMEKAAFGRLSSPGPG</sequence>
<dbReference type="RefSeq" id="WP_258830085.1">
    <property type="nucleotide sequence ID" value="NZ_JANUHA010000022.1"/>
</dbReference>
<keyword evidence="3" id="KW-1185">Reference proteome</keyword>
<organism evidence="2 3">
    <name type="scientific">Massilia agri</name>
    <dbReference type="NCBI Taxonomy" id="1886785"/>
    <lineage>
        <taxon>Bacteria</taxon>
        <taxon>Pseudomonadati</taxon>
        <taxon>Pseudomonadota</taxon>
        <taxon>Betaproteobacteria</taxon>
        <taxon>Burkholderiales</taxon>
        <taxon>Oxalobacteraceae</taxon>
        <taxon>Telluria group</taxon>
        <taxon>Massilia</taxon>
    </lineage>
</organism>
<evidence type="ECO:0000313" key="3">
    <source>
        <dbReference type="Proteomes" id="UP001206572"/>
    </source>
</evidence>
<accession>A0ABT2AS56</accession>
<evidence type="ECO:0000313" key="2">
    <source>
        <dbReference type="EMBL" id="MCS0599082.1"/>
    </source>
</evidence>
<gene>
    <name evidence="2" type="ORF">NX780_22295</name>
</gene>
<name>A0ABT2AS56_9BURK</name>
<feature type="region of interest" description="Disordered" evidence="1">
    <location>
        <begin position="185"/>
        <end position="204"/>
    </location>
</feature>